<dbReference type="InterPro" id="IPR042099">
    <property type="entry name" value="ANL_N_sf"/>
</dbReference>
<dbReference type="SUPFAM" id="SSF56801">
    <property type="entry name" value="Acetyl-CoA synthetase-like"/>
    <property type="match status" value="1"/>
</dbReference>
<dbReference type="OrthoDB" id="1706066at2759"/>
<dbReference type="InterPro" id="IPR045851">
    <property type="entry name" value="AMP-bd_C_sf"/>
</dbReference>
<dbReference type="Pfam" id="PF13193">
    <property type="entry name" value="AMP-binding_C"/>
    <property type="match status" value="1"/>
</dbReference>
<comment type="similarity">
    <text evidence="1 5">Belongs to the ATP-dependent AMP-binding enzyme family.</text>
</comment>
<evidence type="ECO:0000313" key="9">
    <source>
        <dbReference type="Proteomes" id="UP000616769"/>
    </source>
</evidence>
<dbReference type="EC" id="6.2.1.1" evidence="5"/>
<dbReference type="InterPro" id="IPR011904">
    <property type="entry name" value="Ac_CoA_lig"/>
</dbReference>
<dbReference type="Gene3D" id="3.40.50.12780">
    <property type="entry name" value="N-terminal domain of ligase-like"/>
    <property type="match status" value="1"/>
</dbReference>
<dbReference type="FunFam" id="3.40.50.12780:FF:000001">
    <property type="entry name" value="Acetyl-coenzyme A synthetase"/>
    <property type="match status" value="1"/>
</dbReference>
<evidence type="ECO:0000256" key="2">
    <source>
        <dbReference type="ARBA" id="ARBA00022598"/>
    </source>
</evidence>
<evidence type="ECO:0000256" key="1">
    <source>
        <dbReference type="ARBA" id="ARBA00006432"/>
    </source>
</evidence>
<dbReference type="Gene3D" id="3.30.300.30">
    <property type="match status" value="1"/>
</dbReference>
<dbReference type="NCBIfam" id="NF001208">
    <property type="entry name" value="PRK00174.1"/>
    <property type="match status" value="1"/>
</dbReference>
<dbReference type="InterPro" id="IPR020845">
    <property type="entry name" value="AMP-binding_CS"/>
</dbReference>
<dbReference type="NCBIfam" id="TIGR02188">
    <property type="entry name" value="Ac_CoA_lig_AcsA"/>
    <property type="match status" value="1"/>
</dbReference>
<dbReference type="PANTHER" id="PTHR24095:SF244">
    <property type="entry name" value="ACETYL-COENZYME A SYNTHETASE"/>
    <property type="match status" value="1"/>
</dbReference>
<evidence type="ECO:0000256" key="5">
    <source>
        <dbReference type="RuleBase" id="RU361147"/>
    </source>
</evidence>
<comment type="caution">
    <text evidence="8">The sequence shown here is derived from an EMBL/GenBank/DDBJ whole genome shotgun (WGS) entry which is preliminary data.</text>
</comment>
<dbReference type="Proteomes" id="UP000616769">
    <property type="component" value="Unassembled WGS sequence"/>
</dbReference>
<feature type="domain" description="AMP-dependent synthetase/ligase" evidence="6">
    <location>
        <begin position="109"/>
        <end position="529"/>
    </location>
</feature>
<dbReference type="GO" id="GO:0005524">
    <property type="term" value="F:ATP binding"/>
    <property type="evidence" value="ECO:0007669"/>
    <property type="project" value="UniProtKB-UniRule"/>
</dbReference>
<name>A0A132AH34_SARSC</name>
<dbReference type="PANTHER" id="PTHR24095">
    <property type="entry name" value="ACETYL-COENZYME A SYNTHETASE"/>
    <property type="match status" value="1"/>
</dbReference>
<dbReference type="GO" id="GO:0016208">
    <property type="term" value="F:AMP binding"/>
    <property type="evidence" value="ECO:0007669"/>
    <property type="project" value="InterPro"/>
</dbReference>
<dbReference type="InterPro" id="IPR000873">
    <property type="entry name" value="AMP-dep_synth/lig_dom"/>
</dbReference>
<proteinExistence type="inferred from homology"/>
<dbReference type="GO" id="GO:0019427">
    <property type="term" value="P:acetyl-CoA biosynthetic process from acetate"/>
    <property type="evidence" value="ECO:0007669"/>
    <property type="project" value="InterPro"/>
</dbReference>
<evidence type="ECO:0000259" key="6">
    <source>
        <dbReference type="Pfam" id="PF00501"/>
    </source>
</evidence>
<dbReference type="InterPro" id="IPR025110">
    <property type="entry name" value="AMP-bd_C"/>
</dbReference>
<dbReference type="AlphaFoldDB" id="A0A132AH34"/>
<evidence type="ECO:0000259" key="7">
    <source>
        <dbReference type="Pfam" id="PF13193"/>
    </source>
</evidence>
<evidence type="ECO:0000256" key="3">
    <source>
        <dbReference type="ARBA" id="ARBA00022741"/>
    </source>
</evidence>
<protein>
    <recommendedName>
        <fullName evidence="5">Acetyl-coenzyme A synthetase</fullName>
        <ecNumber evidence="5">6.2.1.1</ecNumber>
    </recommendedName>
</protein>
<dbReference type="Pfam" id="PF00501">
    <property type="entry name" value="AMP-binding"/>
    <property type="match status" value="1"/>
</dbReference>
<gene>
    <name evidence="8" type="ORF">QR98_0088690</name>
</gene>
<evidence type="ECO:0000313" key="8">
    <source>
        <dbReference type="EMBL" id="KPM10316.1"/>
    </source>
</evidence>
<sequence>MDQNNNQFFSPNQSEFIRIDNFEQHHHYVKSFDHYKQLWEESIREPQKFWRKIAENFYWNQSLPELDDEATETDRLIFRHNFDTRKNSIKIEFLPTMSTNITYNLLDRHCQQGHGDRIAYHWEGNELNETKSITYAELKDQVCRFANVLKQFGIEKGDRVAIYLPVTIELVIAMLACARIGAIHAVVFAGFSAHSLAERLICANVKILIAANASFRGEKFLHFQPIVDEAVEICLKRNLNLRNVIIVDRFVSSLNRNRSDYEDRVAKHQSPIVSLCYSWSELISNVSNECEPVWLNAEHPLFILYTSGSTGKPKGVLHTVGGYMLTTALVFKYAFNYEEKDIFFCTADIGWITGHTANVYGPLANAATSILFEGIPTYPKANRLWRIVDERRATILYTAPTAVRSLMKFDEKLVNSYAMDHLKLIALVGEPINREAWLWLYRLVGKERCPIVDTYFQTETVRIAKFISWSLLTLTYFLNGAPMIFPIPYIIDMKPGSATVPFFGILPVILDENGKEISTTDSGFLAFKQAWPGIARTIDGDHRRFQSVYFEKFPGYYFTGDAAYRDRDGYFWITGRTDDLLNVSGHLLSTSEVESAFLIDGRIAEAAAVAMPHEIKGQCICVYVVCKNGCNYTKELEQQLKILVRKEIGPVATPDLIINVQALPKTRSGKIMRRILAKIACNQNDFGDISTITDEKIIDDLIRARQIK</sequence>
<keyword evidence="3 5" id="KW-0547">Nucleotide-binding</keyword>
<dbReference type="VEuPathDB" id="VectorBase:SSCA003485"/>
<feature type="domain" description="AMP-binding enzyme C-terminal" evidence="7">
    <location>
        <begin position="592"/>
        <end position="670"/>
    </location>
</feature>
<comment type="catalytic activity">
    <reaction evidence="5">
        <text>acetate + ATP + CoA = acetyl-CoA + AMP + diphosphate</text>
        <dbReference type="Rhea" id="RHEA:23176"/>
        <dbReference type="ChEBI" id="CHEBI:30089"/>
        <dbReference type="ChEBI" id="CHEBI:30616"/>
        <dbReference type="ChEBI" id="CHEBI:33019"/>
        <dbReference type="ChEBI" id="CHEBI:57287"/>
        <dbReference type="ChEBI" id="CHEBI:57288"/>
        <dbReference type="ChEBI" id="CHEBI:456215"/>
        <dbReference type="EC" id="6.2.1.1"/>
    </reaction>
</comment>
<reference evidence="8 9" key="1">
    <citation type="journal article" date="2015" name="Parasit. Vectors">
        <title>Draft genome of the scabies mite.</title>
        <authorList>
            <person name="Rider S.D.Jr."/>
            <person name="Morgan M.S."/>
            <person name="Arlian L.G."/>
        </authorList>
    </citation>
    <scope>NUCLEOTIDE SEQUENCE [LARGE SCALE GENOMIC DNA]</scope>
    <source>
        <strain evidence="8">Arlian Lab</strain>
    </source>
</reference>
<dbReference type="PROSITE" id="PS00455">
    <property type="entry name" value="AMP_BINDING"/>
    <property type="match status" value="1"/>
</dbReference>
<evidence type="ECO:0000256" key="4">
    <source>
        <dbReference type="ARBA" id="ARBA00022840"/>
    </source>
</evidence>
<keyword evidence="4 5" id="KW-0067">ATP-binding</keyword>
<dbReference type="EMBL" id="JXLN01014910">
    <property type="protein sequence ID" value="KPM10316.1"/>
    <property type="molecule type" value="Genomic_DNA"/>
</dbReference>
<keyword evidence="2 5" id="KW-0436">Ligase</keyword>
<accession>A0A132AH34</accession>
<dbReference type="GO" id="GO:0003987">
    <property type="term" value="F:acetate-CoA ligase activity"/>
    <property type="evidence" value="ECO:0007669"/>
    <property type="project" value="UniProtKB-UniRule"/>
</dbReference>
<organism evidence="8 9">
    <name type="scientific">Sarcoptes scabiei</name>
    <name type="common">Itch mite</name>
    <name type="synonym">Acarus scabiei</name>
    <dbReference type="NCBI Taxonomy" id="52283"/>
    <lineage>
        <taxon>Eukaryota</taxon>
        <taxon>Metazoa</taxon>
        <taxon>Ecdysozoa</taxon>
        <taxon>Arthropoda</taxon>
        <taxon>Chelicerata</taxon>
        <taxon>Arachnida</taxon>
        <taxon>Acari</taxon>
        <taxon>Acariformes</taxon>
        <taxon>Sarcoptiformes</taxon>
        <taxon>Astigmata</taxon>
        <taxon>Psoroptidia</taxon>
        <taxon>Sarcoptoidea</taxon>
        <taxon>Sarcoptidae</taxon>
        <taxon>Sarcoptinae</taxon>
        <taxon>Sarcoptes</taxon>
    </lineage>
</organism>